<gene>
    <name evidence="1" type="ORF">GCM10023176_42050</name>
</gene>
<reference evidence="2" key="1">
    <citation type="journal article" date="2019" name="Int. J. Syst. Evol. Microbiol.">
        <title>The Global Catalogue of Microorganisms (GCM) 10K type strain sequencing project: providing services to taxonomists for standard genome sequencing and annotation.</title>
        <authorList>
            <consortium name="The Broad Institute Genomics Platform"/>
            <consortium name="The Broad Institute Genome Sequencing Center for Infectious Disease"/>
            <person name="Wu L."/>
            <person name="Ma J."/>
        </authorList>
    </citation>
    <scope>NUCLEOTIDE SEQUENCE [LARGE SCALE GENOMIC DNA]</scope>
    <source>
        <strain evidence="2">JCM 3175</strain>
    </source>
</reference>
<organism evidence="1 2">
    <name type="scientific">Micromonospora coerulea</name>
    <dbReference type="NCBI Taxonomy" id="47856"/>
    <lineage>
        <taxon>Bacteria</taxon>
        <taxon>Bacillati</taxon>
        <taxon>Actinomycetota</taxon>
        <taxon>Actinomycetes</taxon>
        <taxon>Micromonosporales</taxon>
        <taxon>Micromonosporaceae</taxon>
        <taxon>Micromonospora</taxon>
    </lineage>
</organism>
<sequence>MERSRSLGEPPSGPLMVVAAERIVYTEHWLRREGYAPRQFGRT</sequence>
<protein>
    <submittedName>
        <fullName evidence="1">Uncharacterized protein</fullName>
    </submittedName>
</protein>
<dbReference type="EMBL" id="BAABGU010000024">
    <property type="protein sequence ID" value="GAA4574631.1"/>
    <property type="molecule type" value="Genomic_DNA"/>
</dbReference>
<comment type="caution">
    <text evidence="1">The sequence shown here is derived from an EMBL/GenBank/DDBJ whole genome shotgun (WGS) entry which is preliminary data.</text>
</comment>
<proteinExistence type="predicted"/>
<dbReference type="Proteomes" id="UP001500307">
    <property type="component" value="Unassembled WGS sequence"/>
</dbReference>
<evidence type="ECO:0000313" key="1">
    <source>
        <dbReference type="EMBL" id="GAA4574631.1"/>
    </source>
</evidence>
<evidence type="ECO:0000313" key="2">
    <source>
        <dbReference type="Proteomes" id="UP001500307"/>
    </source>
</evidence>
<keyword evidence="2" id="KW-1185">Reference proteome</keyword>
<name>A0ABP8SV63_9ACTN</name>
<accession>A0ABP8SV63</accession>